<accession>A0A0F3HLS9</accession>
<dbReference type="AlphaFoldDB" id="A0A0F3HLS9"/>
<protein>
    <submittedName>
        <fullName evidence="1">Hydrolase</fullName>
    </submittedName>
</protein>
<keyword evidence="1" id="KW-0378">Hydrolase</keyword>
<proteinExistence type="predicted"/>
<comment type="caution">
    <text evidence="1">The sequence shown here is derived from an EMBL/GenBank/DDBJ whole genome shotgun (WGS) entry which is preliminary data.</text>
</comment>
<evidence type="ECO:0000313" key="1">
    <source>
        <dbReference type="EMBL" id="KJU93898.1"/>
    </source>
</evidence>
<reference evidence="1 2" key="1">
    <citation type="submission" date="2015-02" db="EMBL/GenBank/DDBJ databases">
        <title>Evolution of amylase-binding proteins of oral streptococcal species.</title>
        <authorList>
            <person name="Haase E.M."/>
        </authorList>
    </citation>
    <scope>NUCLEOTIDE SEQUENCE [LARGE SCALE GENOMIC DNA]</scope>
    <source>
        <strain evidence="1 2">UC6950A</strain>
    </source>
</reference>
<dbReference type="PATRIC" id="fig|28037.218.peg.776"/>
<dbReference type="EMBL" id="JYOV01000010">
    <property type="protein sequence ID" value="KJU93898.1"/>
    <property type="molecule type" value="Genomic_DNA"/>
</dbReference>
<gene>
    <name evidence="1" type="ORF">TZ96_00803</name>
</gene>
<name>A0A0F3HLS9_9STRE</name>
<sequence length="48" mass="5426">MPGAIVRDIVDSVYEWDIIKTKIFPLFRGNCFFTDDTVMTCVVAGKNV</sequence>
<evidence type="ECO:0000313" key="2">
    <source>
        <dbReference type="Proteomes" id="UP000033405"/>
    </source>
</evidence>
<dbReference type="GO" id="GO:0016787">
    <property type="term" value="F:hydrolase activity"/>
    <property type="evidence" value="ECO:0007669"/>
    <property type="project" value="UniProtKB-KW"/>
</dbReference>
<dbReference type="Proteomes" id="UP000033405">
    <property type="component" value="Unassembled WGS sequence"/>
</dbReference>
<organism evidence="1 2">
    <name type="scientific">Streptococcus infantis</name>
    <dbReference type="NCBI Taxonomy" id="68892"/>
    <lineage>
        <taxon>Bacteria</taxon>
        <taxon>Bacillati</taxon>
        <taxon>Bacillota</taxon>
        <taxon>Bacilli</taxon>
        <taxon>Lactobacillales</taxon>
        <taxon>Streptococcaceae</taxon>
        <taxon>Streptococcus</taxon>
    </lineage>
</organism>